<dbReference type="Pfam" id="PF00381">
    <property type="entry name" value="PTS-HPr"/>
    <property type="match status" value="1"/>
</dbReference>
<dbReference type="PANTHER" id="PTHR33705:SF1">
    <property type="entry name" value="PHOSPHOCARRIER PROTEIN HPR"/>
    <property type="match status" value="1"/>
</dbReference>
<proteinExistence type="predicted"/>
<keyword evidence="3" id="KW-0762">Sugar transport</keyword>
<accession>A0ABY7VRG5</accession>
<dbReference type="InterPro" id="IPR035895">
    <property type="entry name" value="HPr-like_sf"/>
</dbReference>
<name>A0ABY7VRG5_9BACT</name>
<dbReference type="PANTHER" id="PTHR33705">
    <property type="entry name" value="PHOSPHOCARRIER PROTEIN HPR"/>
    <property type="match status" value="1"/>
</dbReference>
<dbReference type="InterPro" id="IPR050399">
    <property type="entry name" value="HPr"/>
</dbReference>
<dbReference type="PRINTS" id="PR00107">
    <property type="entry name" value="PHOSPHOCPHPR"/>
</dbReference>
<sequence length="90" mass="9662">MYTIEATVNNIHGIHCRPSSAIVKGAKTFDSQINVDADGETASLNNILELISLGLPQGSVVLISAEGPDEEAAAKKIAELFEEIYDYPDK</sequence>
<evidence type="ECO:0000313" key="6">
    <source>
        <dbReference type="Proteomes" id="UP001214250"/>
    </source>
</evidence>
<evidence type="ECO:0000259" key="4">
    <source>
        <dbReference type="PROSITE" id="PS51350"/>
    </source>
</evidence>
<comment type="function">
    <text evidence="1">General (non sugar-specific) component of the phosphoenolpyruvate-dependent sugar phosphotransferase system (sugar PTS). This major carbohydrate active-transport system catalyzes the phosphorylation of incoming sugar substrates concomitantly with their translocation across the cell membrane. The phosphoryl group from phosphoenolpyruvate (PEP) is transferred to the phosphoryl carrier protein HPr by enzyme I. Phospho-HPr then transfers it to the PTS EIIA domain.</text>
</comment>
<evidence type="ECO:0000256" key="3">
    <source>
        <dbReference type="ARBA" id="ARBA00022597"/>
    </source>
</evidence>
<keyword evidence="3" id="KW-0813">Transport</keyword>
<keyword evidence="6" id="KW-1185">Reference proteome</keyword>
<dbReference type="RefSeq" id="WP_274150863.1">
    <property type="nucleotide sequence ID" value="NZ_CP117811.1"/>
</dbReference>
<dbReference type="NCBIfam" id="TIGR01003">
    <property type="entry name" value="PTS_HPr_family"/>
    <property type="match status" value="1"/>
</dbReference>
<dbReference type="EMBL" id="CP117811">
    <property type="protein sequence ID" value="WDE96798.1"/>
    <property type="molecule type" value="Genomic_DNA"/>
</dbReference>
<protein>
    <recommendedName>
        <fullName evidence="2">Phosphocarrier protein HPr</fullName>
    </recommendedName>
</protein>
<evidence type="ECO:0000256" key="2">
    <source>
        <dbReference type="ARBA" id="ARBA00020422"/>
    </source>
</evidence>
<evidence type="ECO:0000313" key="5">
    <source>
        <dbReference type="EMBL" id="WDE96798.1"/>
    </source>
</evidence>
<dbReference type="Gene3D" id="3.30.1340.10">
    <property type="entry name" value="HPr-like"/>
    <property type="match status" value="1"/>
</dbReference>
<dbReference type="SUPFAM" id="SSF55594">
    <property type="entry name" value="HPr-like"/>
    <property type="match status" value="1"/>
</dbReference>
<dbReference type="Proteomes" id="UP001214250">
    <property type="component" value="Chromosome 1"/>
</dbReference>
<reference evidence="5 6" key="1">
    <citation type="submission" date="2023-02" db="EMBL/GenBank/DDBJ databases">
        <title>Genome sequence of Lentisphaera profundi SAORIC-696.</title>
        <authorList>
            <person name="Kim e."/>
            <person name="Cho J.-C."/>
            <person name="Choi A."/>
            <person name="Kang I."/>
        </authorList>
    </citation>
    <scope>NUCLEOTIDE SEQUENCE [LARGE SCALE GENOMIC DNA]</scope>
    <source>
        <strain evidence="5 6">SAORIC-696</strain>
    </source>
</reference>
<organism evidence="5 6">
    <name type="scientific">Lentisphaera profundi</name>
    <dbReference type="NCBI Taxonomy" id="1658616"/>
    <lineage>
        <taxon>Bacteria</taxon>
        <taxon>Pseudomonadati</taxon>
        <taxon>Lentisphaerota</taxon>
        <taxon>Lentisphaeria</taxon>
        <taxon>Lentisphaerales</taxon>
        <taxon>Lentisphaeraceae</taxon>
        <taxon>Lentisphaera</taxon>
    </lineage>
</organism>
<evidence type="ECO:0000256" key="1">
    <source>
        <dbReference type="ARBA" id="ARBA00003681"/>
    </source>
</evidence>
<dbReference type="InterPro" id="IPR000032">
    <property type="entry name" value="HPr-like"/>
</dbReference>
<gene>
    <name evidence="5" type="ORF">PQO03_02335</name>
</gene>
<feature type="domain" description="HPr" evidence="4">
    <location>
        <begin position="1"/>
        <end position="90"/>
    </location>
</feature>
<dbReference type="PROSITE" id="PS51350">
    <property type="entry name" value="PTS_HPR_DOM"/>
    <property type="match status" value="1"/>
</dbReference>